<dbReference type="GO" id="GO:0006886">
    <property type="term" value="P:intracellular protein transport"/>
    <property type="evidence" value="ECO:0007669"/>
    <property type="project" value="InterPro"/>
</dbReference>
<dbReference type="InterPro" id="IPR000996">
    <property type="entry name" value="Clathrin_L-chain"/>
</dbReference>
<evidence type="ECO:0000256" key="7">
    <source>
        <dbReference type="SAM" id="MobiDB-lite"/>
    </source>
</evidence>
<evidence type="ECO:0000256" key="3">
    <source>
        <dbReference type="ARBA" id="ARBA00023136"/>
    </source>
</evidence>
<evidence type="ECO:0000256" key="1">
    <source>
        <dbReference type="ARBA" id="ARBA00004180"/>
    </source>
</evidence>
<organism evidence="8 9">
    <name type="scientific">Wallemia hederae</name>
    <dbReference type="NCBI Taxonomy" id="1540922"/>
    <lineage>
        <taxon>Eukaryota</taxon>
        <taxon>Fungi</taxon>
        <taxon>Dikarya</taxon>
        <taxon>Basidiomycota</taxon>
        <taxon>Wallemiomycotina</taxon>
        <taxon>Wallemiomycetes</taxon>
        <taxon>Wallemiales</taxon>
        <taxon>Wallemiaceae</taxon>
        <taxon>Wallemia</taxon>
    </lineage>
</organism>
<feature type="compositionally biased region" description="Polar residues" evidence="7">
    <location>
        <begin position="99"/>
        <end position="108"/>
    </location>
</feature>
<keyword evidence="3 6" id="KW-0472">Membrane</keyword>
<name>A0A4T0FT96_9BASI</name>
<evidence type="ECO:0000256" key="4">
    <source>
        <dbReference type="ARBA" id="ARBA00023176"/>
    </source>
</evidence>
<evidence type="ECO:0000313" key="9">
    <source>
        <dbReference type="Proteomes" id="UP000310189"/>
    </source>
</evidence>
<keyword evidence="5 6" id="KW-0968">Cytoplasmic vesicle</keyword>
<feature type="compositionally biased region" description="Low complexity" evidence="7">
    <location>
        <begin position="89"/>
        <end position="98"/>
    </location>
</feature>
<dbReference type="PANTHER" id="PTHR10639">
    <property type="entry name" value="CLATHRIN LIGHT CHAIN"/>
    <property type="match status" value="1"/>
</dbReference>
<keyword evidence="9" id="KW-1185">Reference proteome</keyword>
<evidence type="ECO:0000256" key="2">
    <source>
        <dbReference type="ARBA" id="ARBA00005263"/>
    </source>
</evidence>
<dbReference type="GO" id="GO:0032050">
    <property type="term" value="F:clathrin heavy chain binding"/>
    <property type="evidence" value="ECO:0007669"/>
    <property type="project" value="TreeGrafter"/>
</dbReference>
<feature type="compositionally biased region" description="Basic and acidic residues" evidence="7">
    <location>
        <begin position="147"/>
        <end position="172"/>
    </location>
</feature>
<evidence type="ECO:0000313" key="8">
    <source>
        <dbReference type="EMBL" id="TIA91285.1"/>
    </source>
</evidence>
<gene>
    <name evidence="8" type="ORF">E3P99_01145</name>
</gene>
<dbReference type="OrthoDB" id="5512at2759"/>
<keyword evidence="4 6" id="KW-0168">Coated pit</keyword>
<dbReference type="GO" id="GO:0005198">
    <property type="term" value="F:structural molecule activity"/>
    <property type="evidence" value="ECO:0007669"/>
    <property type="project" value="InterPro"/>
</dbReference>
<comment type="similarity">
    <text evidence="2 6">Belongs to the clathrin light chain family.</text>
</comment>
<dbReference type="EMBL" id="SPNW01000013">
    <property type="protein sequence ID" value="TIA91285.1"/>
    <property type="molecule type" value="Genomic_DNA"/>
</dbReference>
<dbReference type="GO" id="GO:0030130">
    <property type="term" value="C:clathrin coat of trans-Golgi network vesicle"/>
    <property type="evidence" value="ECO:0007669"/>
    <property type="project" value="InterPro"/>
</dbReference>
<evidence type="ECO:0000256" key="5">
    <source>
        <dbReference type="ARBA" id="ARBA00023329"/>
    </source>
</evidence>
<feature type="region of interest" description="Disordered" evidence="7">
    <location>
        <begin position="58"/>
        <end position="172"/>
    </location>
</feature>
<dbReference type="AlphaFoldDB" id="A0A4T0FT96"/>
<protein>
    <recommendedName>
        <fullName evidence="6">Clathrin light chain</fullName>
    </recommendedName>
</protein>
<dbReference type="PANTHER" id="PTHR10639:SF7">
    <property type="entry name" value="CLATHRIN LIGHT CHAIN"/>
    <property type="match status" value="1"/>
</dbReference>
<evidence type="ECO:0000256" key="6">
    <source>
        <dbReference type="RuleBase" id="RU363137"/>
    </source>
</evidence>
<comment type="caution">
    <text evidence="8">The sequence shown here is derived from an EMBL/GenBank/DDBJ whole genome shotgun (WGS) entry which is preliminary data.</text>
</comment>
<dbReference type="Pfam" id="PF01086">
    <property type="entry name" value="Clathrin_lg_ch"/>
    <property type="match status" value="1"/>
</dbReference>
<dbReference type="Proteomes" id="UP000310189">
    <property type="component" value="Unassembled WGS sequence"/>
</dbReference>
<accession>A0A4T0FT96</accession>
<sequence>MSADLLGDANDMNNDDQRLDPQVAASAFPDIEGVDSAADKFPDIEGTGLDGAAAAVDSNDNAQVAAPPSDEIEQFESSFPALEGEEELNAGGATGTAASSQPPVSINNDFAPPPTATATAPALSQTPSSHISAPLFSARQDTEPEPEAVRSWREKRAEEMAARDAASEKEKDEIKLKAERAIDNFYKDYNSRKEENIKKNKEEEEEFLTKRTDALGKGTTWERICDLLDIDNSQNKQLERKDLKRFKEVLVGLRKQGERAPGAAGY</sequence>
<dbReference type="GO" id="GO:0072583">
    <property type="term" value="P:clathrin-dependent endocytosis"/>
    <property type="evidence" value="ECO:0007669"/>
    <property type="project" value="TreeGrafter"/>
</dbReference>
<dbReference type="GO" id="GO:0030132">
    <property type="term" value="C:clathrin coat of coated pit"/>
    <property type="evidence" value="ECO:0007669"/>
    <property type="project" value="InterPro"/>
</dbReference>
<comment type="subcellular location">
    <subcellularLocation>
        <location evidence="1 6">Cytoplasmic vesicle membrane</location>
        <topology evidence="1 6">Peripheral membrane protein</topology>
        <orientation evidence="1 6">Cytoplasmic side</orientation>
    </subcellularLocation>
    <subcellularLocation>
        <location evidence="6">Membrane</location>
        <location evidence="6">Coated pit</location>
        <topology evidence="6">Peripheral membrane protein</topology>
        <orientation evidence="6">Cytoplasmic side</orientation>
    </subcellularLocation>
    <text evidence="6">Cytoplasmic face of coated pits and vesicles.</text>
</comment>
<comment type="function">
    <text evidence="6">Clathrin is the major protein of the polyhedral coat of coated pits and vesicles.</text>
</comment>
<reference evidence="8 9" key="1">
    <citation type="submission" date="2019-03" db="EMBL/GenBank/DDBJ databases">
        <title>Sequencing 23 genomes of Wallemia ichthyophaga.</title>
        <authorList>
            <person name="Gostincar C."/>
        </authorList>
    </citation>
    <scope>NUCLEOTIDE SEQUENCE [LARGE SCALE GENOMIC DNA]</scope>
    <source>
        <strain evidence="8 9">EXF-5753</strain>
    </source>
</reference>
<proteinExistence type="inferred from homology"/>